<name>A0A1M5BNX5_9CLOT</name>
<proteinExistence type="predicted"/>
<dbReference type="Pfam" id="PF00005">
    <property type="entry name" value="ABC_tran"/>
    <property type="match status" value="1"/>
</dbReference>
<dbReference type="InterPro" id="IPR003593">
    <property type="entry name" value="AAA+_ATPase"/>
</dbReference>
<reference evidence="4 5" key="1">
    <citation type="submission" date="2016-11" db="EMBL/GenBank/DDBJ databases">
        <authorList>
            <person name="Jaros S."/>
            <person name="Januszkiewicz K."/>
            <person name="Wedrychowicz H."/>
        </authorList>
    </citation>
    <scope>NUCLEOTIDE SEQUENCE [LARGE SCALE GENOMIC DNA]</scope>
    <source>
        <strain evidence="4 5">DSM 17459</strain>
    </source>
</reference>
<evidence type="ECO:0000256" key="1">
    <source>
        <dbReference type="ARBA" id="ARBA00022741"/>
    </source>
</evidence>
<dbReference type="InterPro" id="IPR003439">
    <property type="entry name" value="ABC_transporter-like_ATP-bd"/>
</dbReference>
<protein>
    <submittedName>
        <fullName evidence="4">ABC-2 type transport system ATP-binding protein</fullName>
    </submittedName>
</protein>
<keyword evidence="2 4" id="KW-0067">ATP-binding</keyword>
<dbReference type="GO" id="GO:0016887">
    <property type="term" value="F:ATP hydrolysis activity"/>
    <property type="evidence" value="ECO:0007669"/>
    <property type="project" value="InterPro"/>
</dbReference>
<dbReference type="PROSITE" id="PS50893">
    <property type="entry name" value="ABC_TRANSPORTER_2"/>
    <property type="match status" value="1"/>
</dbReference>
<accession>A0A1M5BNX5</accession>
<organism evidence="4 5">
    <name type="scientific">Lactonifactor longoviformis DSM 17459</name>
    <dbReference type="NCBI Taxonomy" id="1122155"/>
    <lineage>
        <taxon>Bacteria</taxon>
        <taxon>Bacillati</taxon>
        <taxon>Bacillota</taxon>
        <taxon>Clostridia</taxon>
        <taxon>Eubacteriales</taxon>
        <taxon>Clostridiaceae</taxon>
        <taxon>Lactonifactor</taxon>
    </lineage>
</organism>
<keyword evidence="1" id="KW-0547">Nucleotide-binding</keyword>
<dbReference type="EMBL" id="FQVI01000028">
    <property type="protein sequence ID" value="SHF44085.1"/>
    <property type="molecule type" value="Genomic_DNA"/>
</dbReference>
<dbReference type="AlphaFoldDB" id="A0A1M5BNX5"/>
<evidence type="ECO:0000256" key="2">
    <source>
        <dbReference type="ARBA" id="ARBA00022840"/>
    </source>
</evidence>
<evidence type="ECO:0000313" key="5">
    <source>
        <dbReference type="Proteomes" id="UP000184245"/>
    </source>
</evidence>
<evidence type="ECO:0000259" key="3">
    <source>
        <dbReference type="PROSITE" id="PS50893"/>
    </source>
</evidence>
<dbReference type="SMART" id="SM00382">
    <property type="entry name" value="AAA"/>
    <property type="match status" value="1"/>
</dbReference>
<dbReference type="Proteomes" id="UP000184245">
    <property type="component" value="Unassembled WGS sequence"/>
</dbReference>
<dbReference type="Gene3D" id="3.40.50.300">
    <property type="entry name" value="P-loop containing nucleotide triphosphate hydrolases"/>
    <property type="match status" value="1"/>
</dbReference>
<dbReference type="SUPFAM" id="SSF52540">
    <property type="entry name" value="P-loop containing nucleoside triphosphate hydrolases"/>
    <property type="match status" value="1"/>
</dbReference>
<dbReference type="GO" id="GO:0005524">
    <property type="term" value="F:ATP binding"/>
    <property type="evidence" value="ECO:0007669"/>
    <property type="project" value="UniProtKB-KW"/>
</dbReference>
<dbReference type="InterPro" id="IPR027417">
    <property type="entry name" value="P-loop_NTPase"/>
</dbReference>
<dbReference type="CDD" id="cd03230">
    <property type="entry name" value="ABC_DR_subfamily_A"/>
    <property type="match status" value="1"/>
</dbReference>
<dbReference type="PANTHER" id="PTHR43158:SF1">
    <property type="entry name" value="ABC TRANSPORTER, ATP-BINDING PROTEIN"/>
    <property type="match status" value="1"/>
</dbReference>
<feature type="domain" description="ABC transporter" evidence="3">
    <location>
        <begin position="1"/>
        <end position="215"/>
    </location>
</feature>
<gene>
    <name evidence="4" type="ORF">SAMN02745158_03752</name>
</gene>
<keyword evidence="5" id="KW-1185">Reference proteome</keyword>
<sequence>MELEHVSKRCGDIQVIENVSVAVPEGHIIGLVGENGVGKTTLLKLLAGILHPDEGSIRMDSGKISYLLREQDLYPWMKVKDTVCYYTDFYPDFRLEQAISLLEEAGIELHRKVKKLSDGNKQRLCLILAVCRQVPYYLLDEPVKSTDPNFKKDFKKYLLRNLPEKATVILATHLLKDLETLFDTVMVMGNRRIKMIEAEQIRENYNISVGEYCAREMNAMNA</sequence>
<evidence type="ECO:0000313" key="4">
    <source>
        <dbReference type="EMBL" id="SHF44085.1"/>
    </source>
</evidence>
<dbReference type="STRING" id="1122155.SAMN02745158_03752"/>
<dbReference type="PANTHER" id="PTHR43158">
    <property type="entry name" value="SKFA PEPTIDE EXPORT ATP-BINDING PROTEIN SKFE"/>
    <property type="match status" value="1"/>
</dbReference>